<evidence type="ECO:0000313" key="3">
    <source>
        <dbReference type="Proteomes" id="UP000054485"/>
    </source>
</evidence>
<evidence type="ECO:0000256" key="1">
    <source>
        <dbReference type="SAM" id="MobiDB-lite"/>
    </source>
</evidence>
<dbReference type="Proteomes" id="UP000054485">
    <property type="component" value="Unassembled WGS sequence"/>
</dbReference>
<reference evidence="2 3" key="1">
    <citation type="submission" date="2014-04" db="EMBL/GenBank/DDBJ databases">
        <authorList>
            <consortium name="DOE Joint Genome Institute"/>
            <person name="Kuo A."/>
            <person name="Ruytinx J."/>
            <person name="Rineau F."/>
            <person name="Colpaert J."/>
            <person name="Kohler A."/>
            <person name="Nagy L.G."/>
            <person name="Floudas D."/>
            <person name="Copeland A."/>
            <person name="Barry K.W."/>
            <person name="Cichocki N."/>
            <person name="Veneault-Fourrey C."/>
            <person name="LaButti K."/>
            <person name="Lindquist E.A."/>
            <person name="Lipzen A."/>
            <person name="Lundell T."/>
            <person name="Morin E."/>
            <person name="Murat C."/>
            <person name="Sun H."/>
            <person name="Tunlid A."/>
            <person name="Henrissat B."/>
            <person name="Grigoriev I.V."/>
            <person name="Hibbett D.S."/>
            <person name="Martin F."/>
            <person name="Nordberg H.P."/>
            <person name="Cantor M.N."/>
            <person name="Hua S.X."/>
        </authorList>
    </citation>
    <scope>NUCLEOTIDE SEQUENCE [LARGE SCALE GENOMIC DNA]</scope>
    <source>
        <strain evidence="2 3">UH-Slu-Lm8-n1</strain>
    </source>
</reference>
<evidence type="ECO:0000313" key="2">
    <source>
        <dbReference type="EMBL" id="KIK32148.1"/>
    </source>
</evidence>
<dbReference type="InParanoid" id="A0A0D0AJL9"/>
<keyword evidence="3" id="KW-1185">Reference proteome</keyword>
<gene>
    <name evidence="2" type="ORF">CY34DRAFT_102163</name>
</gene>
<name>A0A0D0AJL9_9AGAM</name>
<proteinExistence type="predicted"/>
<dbReference type="EMBL" id="KN836374">
    <property type="protein sequence ID" value="KIK32148.1"/>
    <property type="molecule type" value="Genomic_DNA"/>
</dbReference>
<dbReference type="OrthoDB" id="2690212at2759"/>
<dbReference type="HOGENOM" id="CLU_1556287_0_0_1"/>
<organism evidence="2 3">
    <name type="scientific">Suillus luteus UH-Slu-Lm8-n1</name>
    <dbReference type="NCBI Taxonomy" id="930992"/>
    <lineage>
        <taxon>Eukaryota</taxon>
        <taxon>Fungi</taxon>
        <taxon>Dikarya</taxon>
        <taxon>Basidiomycota</taxon>
        <taxon>Agaricomycotina</taxon>
        <taxon>Agaricomycetes</taxon>
        <taxon>Agaricomycetidae</taxon>
        <taxon>Boletales</taxon>
        <taxon>Suillineae</taxon>
        <taxon>Suillaceae</taxon>
        <taxon>Suillus</taxon>
    </lineage>
</organism>
<reference evidence="3" key="2">
    <citation type="submission" date="2015-01" db="EMBL/GenBank/DDBJ databases">
        <title>Evolutionary Origins and Diversification of the Mycorrhizal Mutualists.</title>
        <authorList>
            <consortium name="DOE Joint Genome Institute"/>
            <consortium name="Mycorrhizal Genomics Consortium"/>
            <person name="Kohler A."/>
            <person name="Kuo A."/>
            <person name="Nagy L.G."/>
            <person name="Floudas D."/>
            <person name="Copeland A."/>
            <person name="Barry K.W."/>
            <person name="Cichocki N."/>
            <person name="Veneault-Fourrey C."/>
            <person name="LaButti K."/>
            <person name="Lindquist E.A."/>
            <person name="Lipzen A."/>
            <person name="Lundell T."/>
            <person name="Morin E."/>
            <person name="Murat C."/>
            <person name="Riley R."/>
            <person name="Ohm R."/>
            <person name="Sun H."/>
            <person name="Tunlid A."/>
            <person name="Henrissat B."/>
            <person name="Grigoriev I.V."/>
            <person name="Hibbett D.S."/>
            <person name="Martin F."/>
        </authorList>
    </citation>
    <scope>NUCLEOTIDE SEQUENCE [LARGE SCALE GENOMIC DNA]</scope>
    <source>
        <strain evidence="3">UH-Slu-Lm8-n1</strain>
    </source>
</reference>
<sequence>MWGPGPTRPTSNPSPSILMHQDTGVLQDSTAPVINTGTTAKKGGRKRKKPVEGTDDQSNTRKQSNKKRKLNSGAVAQPPNAAAVCGVGPVLNPASESVSGPAAEPADVLVPQHENANVGGSRQPRESRAVATDVWYFLWALNDKERPDKMPENQPRLMAKPDCKYVACRLCG</sequence>
<accession>A0A0D0AJL9</accession>
<protein>
    <submittedName>
        <fullName evidence="2">Uncharacterized protein</fullName>
    </submittedName>
</protein>
<dbReference type="AlphaFoldDB" id="A0A0D0AJL9"/>
<feature type="compositionally biased region" description="Polar residues" evidence="1">
    <location>
        <begin position="24"/>
        <end position="39"/>
    </location>
</feature>
<feature type="region of interest" description="Disordered" evidence="1">
    <location>
        <begin position="1"/>
        <end position="80"/>
    </location>
</feature>